<evidence type="ECO:0000259" key="4">
    <source>
        <dbReference type="PROSITE" id="PS50137"/>
    </source>
</evidence>
<dbReference type="InterPro" id="IPR000999">
    <property type="entry name" value="RNase_III_dom"/>
</dbReference>
<feature type="domain" description="DRBM" evidence="4">
    <location>
        <begin position="271"/>
        <end position="342"/>
    </location>
</feature>
<dbReference type="SUPFAM" id="SSF54768">
    <property type="entry name" value="dsRNA-binding domain-like"/>
    <property type="match status" value="1"/>
</dbReference>
<gene>
    <name evidence="6" type="ORF">CPB83DRAFT_855615</name>
</gene>
<dbReference type="GO" id="GO:0006396">
    <property type="term" value="P:RNA processing"/>
    <property type="evidence" value="ECO:0007669"/>
    <property type="project" value="InterPro"/>
</dbReference>
<comment type="caution">
    <text evidence="6">The sequence shown here is derived from an EMBL/GenBank/DDBJ whole genome shotgun (WGS) entry which is preliminary data.</text>
</comment>
<dbReference type="PROSITE" id="PS50137">
    <property type="entry name" value="DS_RBD"/>
    <property type="match status" value="1"/>
</dbReference>
<dbReference type="PROSITE" id="PS50142">
    <property type="entry name" value="RNASE_3_2"/>
    <property type="match status" value="1"/>
</dbReference>
<organism evidence="6 7">
    <name type="scientific">Crepidotus variabilis</name>
    <dbReference type="NCBI Taxonomy" id="179855"/>
    <lineage>
        <taxon>Eukaryota</taxon>
        <taxon>Fungi</taxon>
        <taxon>Dikarya</taxon>
        <taxon>Basidiomycota</taxon>
        <taxon>Agaricomycotina</taxon>
        <taxon>Agaricomycetes</taxon>
        <taxon>Agaricomycetidae</taxon>
        <taxon>Agaricales</taxon>
        <taxon>Agaricineae</taxon>
        <taxon>Crepidotaceae</taxon>
        <taxon>Crepidotus</taxon>
    </lineage>
</organism>
<dbReference type="GO" id="GO:0003723">
    <property type="term" value="F:RNA binding"/>
    <property type="evidence" value="ECO:0007669"/>
    <property type="project" value="UniProtKB-UniRule"/>
</dbReference>
<dbReference type="InterPro" id="IPR036389">
    <property type="entry name" value="RNase_III_sf"/>
</dbReference>
<sequence length="343" mass="37700">MNNTLFYTSAMQGSLQTSNSGHQRKRSFSGVNESRPKFDPTKAPSLPILSGDLILQVYTHKSLRQPGVSPEHYGDNERLGCVGKPAFEMELTRYLFKKRPMLKAEDLATQRTLLHSRGMLLDWVQHYGFMKRLRASPEVTSKLDAEKDGIAVFYAYVGALFTSSGPEATHSWIDCLLSQEALIQPETAIKPDLSPMPPIHPQKRVKSETMSPPPSSSSWRIPAAPIVGPTSLSSRPAAHFTAQPSPSPSAFKPLPSRNAKPTLPNPLAPAQPQAAFLPLFNQAATKRKVTVEYLAEFSGLKHAGNWTVKCIVNGICKGEGSSSHKQTAKEEAARNAYYSMGWQ</sequence>
<keyword evidence="7" id="KW-1185">Reference proteome</keyword>
<evidence type="ECO:0000259" key="5">
    <source>
        <dbReference type="PROSITE" id="PS50142"/>
    </source>
</evidence>
<proteinExistence type="predicted"/>
<protein>
    <recommendedName>
        <fullName evidence="8">DRBM domain-containing protein</fullName>
    </recommendedName>
</protein>
<feature type="region of interest" description="Disordered" evidence="3">
    <location>
        <begin position="12"/>
        <end position="43"/>
    </location>
</feature>
<dbReference type="Proteomes" id="UP000807306">
    <property type="component" value="Unassembled WGS sequence"/>
</dbReference>
<reference evidence="6" key="1">
    <citation type="submission" date="2020-11" db="EMBL/GenBank/DDBJ databases">
        <authorList>
            <consortium name="DOE Joint Genome Institute"/>
            <person name="Ahrendt S."/>
            <person name="Riley R."/>
            <person name="Andreopoulos W."/>
            <person name="Labutti K."/>
            <person name="Pangilinan J."/>
            <person name="Ruiz-Duenas F.J."/>
            <person name="Barrasa J.M."/>
            <person name="Sanchez-Garcia M."/>
            <person name="Camarero S."/>
            <person name="Miyauchi S."/>
            <person name="Serrano A."/>
            <person name="Linde D."/>
            <person name="Babiker R."/>
            <person name="Drula E."/>
            <person name="Ayuso-Fernandez I."/>
            <person name="Pacheco R."/>
            <person name="Padilla G."/>
            <person name="Ferreira P."/>
            <person name="Barriuso J."/>
            <person name="Kellner H."/>
            <person name="Castanera R."/>
            <person name="Alfaro M."/>
            <person name="Ramirez L."/>
            <person name="Pisabarro A.G."/>
            <person name="Kuo A."/>
            <person name="Tritt A."/>
            <person name="Lipzen A."/>
            <person name="He G."/>
            <person name="Yan M."/>
            <person name="Ng V."/>
            <person name="Cullen D."/>
            <person name="Martin F."/>
            <person name="Rosso M.-N."/>
            <person name="Henrissat B."/>
            <person name="Hibbett D."/>
            <person name="Martinez A.T."/>
            <person name="Grigoriev I.V."/>
        </authorList>
    </citation>
    <scope>NUCLEOTIDE SEQUENCE</scope>
    <source>
        <strain evidence="6">CBS 506.95</strain>
    </source>
</reference>
<dbReference type="SMART" id="SM00535">
    <property type="entry name" value="RIBOc"/>
    <property type="match status" value="1"/>
</dbReference>
<evidence type="ECO:0000256" key="2">
    <source>
        <dbReference type="PROSITE-ProRule" id="PRU00266"/>
    </source>
</evidence>
<dbReference type="Gene3D" id="3.30.160.20">
    <property type="match status" value="1"/>
</dbReference>
<evidence type="ECO:0000256" key="1">
    <source>
        <dbReference type="ARBA" id="ARBA00022884"/>
    </source>
</evidence>
<feature type="region of interest" description="Disordered" evidence="3">
    <location>
        <begin position="188"/>
        <end position="268"/>
    </location>
</feature>
<dbReference type="AlphaFoldDB" id="A0A9P6EET8"/>
<dbReference type="EMBL" id="MU157858">
    <property type="protein sequence ID" value="KAF9527781.1"/>
    <property type="molecule type" value="Genomic_DNA"/>
</dbReference>
<dbReference type="SMART" id="SM00358">
    <property type="entry name" value="DSRM"/>
    <property type="match status" value="1"/>
</dbReference>
<evidence type="ECO:0000256" key="3">
    <source>
        <dbReference type="SAM" id="MobiDB-lite"/>
    </source>
</evidence>
<evidence type="ECO:0000313" key="7">
    <source>
        <dbReference type="Proteomes" id="UP000807306"/>
    </source>
</evidence>
<feature type="compositionally biased region" description="Polar residues" evidence="3">
    <location>
        <begin position="12"/>
        <end position="21"/>
    </location>
</feature>
<keyword evidence="1 2" id="KW-0694">RNA-binding</keyword>
<accession>A0A9P6EET8</accession>
<evidence type="ECO:0000313" key="6">
    <source>
        <dbReference type="EMBL" id="KAF9527781.1"/>
    </source>
</evidence>
<evidence type="ECO:0008006" key="8">
    <source>
        <dbReference type="Google" id="ProtNLM"/>
    </source>
</evidence>
<dbReference type="GO" id="GO:0004525">
    <property type="term" value="F:ribonuclease III activity"/>
    <property type="evidence" value="ECO:0007669"/>
    <property type="project" value="InterPro"/>
</dbReference>
<feature type="domain" description="RNase III" evidence="5">
    <location>
        <begin position="52"/>
        <end position="165"/>
    </location>
</feature>
<dbReference type="Gene3D" id="1.10.1520.10">
    <property type="entry name" value="Ribonuclease III domain"/>
    <property type="match status" value="1"/>
</dbReference>
<name>A0A9P6EET8_9AGAR</name>
<dbReference type="InterPro" id="IPR014720">
    <property type="entry name" value="dsRBD_dom"/>
</dbReference>
<dbReference type="SUPFAM" id="SSF69065">
    <property type="entry name" value="RNase III domain-like"/>
    <property type="match status" value="1"/>
</dbReference>
<dbReference type="OrthoDB" id="2392202at2759"/>